<evidence type="ECO:0000313" key="6">
    <source>
        <dbReference type="Proteomes" id="UP000469011"/>
    </source>
</evidence>
<dbReference type="Proteomes" id="UP000469011">
    <property type="component" value="Unassembled WGS sequence"/>
</dbReference>
<feature type="compositionally biased region" description="Basic and acidic residues" evidence="3">
    <location>
        <begin position="120"/>
        <end position="129"/>
    </location>
</feature>
<dbReference type="Pfam" id="PF00011">
    <property type="entry name" value="HSP20"/>
    <property type="match status" value="1"/>
</dbReference>
<dbReference type="AlphaFoldDB" id="A0A6N9TCE5"/>
<keyword evidence="6" id="KW-1185">Reference proteome</keyword>
<evidence type="ECO:0000256" key="3">
    <source>
        <dbReference type="SAM" id="MobiDB-lite"/>
    </source>
</evidence>
<organism evidence="5 6">
    <name type="scientific">Jiella pacifica</name>
    <dbReference type="NCBI Taxonomy" id="2696469"/>
    <lineage>
        <taxon>Bacteria</taxon>
        <taxon>Pseudomonadati</taxon>
        <taxon>Pseudomonadota</taxon>
        <taxon>Alphaproteobacteria</taxon>
        <taxon>Hyphomicrobiales</taxon>
        <taxon>Aurantimonadaceae</taxon>
        <taxon>Jiella</taxon>
    </lineage>
</organism>
<evidence type="ECO:0000259" key="4">
    <source>
        <dbReference type="PROSITE" id="PS01031"/>
    </source>
</evidence>
<feature type="region of interest" description="Disordered" evidence="3">
    <location>
        <begin position="1"/>
        <end position="64"/>
    </location>
</feature>
<protein>
    <submittedName>
        <fullName evidence="5">Hsp20 family protein</fullName>
    </submittedName>
</protein>
<dbReference type="InterPro" id="IPR008978">
    <property type="entry name" value="HSP20-like_chaperone"/>
</dbReference>
<reference evidence="5 6" key="1">
    <citation type="submission" date="2020-01" db="EMBL/GenBank/DDBJ databases">
        <title>Jiella pacifica sp. nov.</title>
        <authorList>
            <person name="Xue Z."/>
            <person name="Zhu S."/>
            <person name="Chen J."/>
            <person name="Yang J."/>
        </authorList>
    </citation>
    <scope>NUCLEOTIDE SEQUENCE [LARGE SCALE GENOMIC DNA]</scope>
    <source>
        <strain evidence="5 6">40Bstr34</strain>
    </source>
</reference>
<feature type="domain" description="SHSP" evidence="4">
    <location>
        <begin position="1"/>
        <end position="113"/>
    </location>
</feature>
<dbReference type="CDD" id="cd06464">
    <property type="entry name" value="ACD_sHsps-like"/>
    <property type="match status" value="1"/>
</dbReference>
<proteinExistence type="inferred from homology"/>
<dbReference type="PROSITE" id="PS01031">
    <property type="entry name" value="SHSP"/>
    <property type="match status" value="1"/>
</dbReference>
<evidence type="ECO:0000256" key="1">
    <source>
        <dbReference type="PROSITE-ProRule" id="PRU00285"/>
    </source>
</evidence>
<comment type="similarity">
    <text evidence="1 2">Belongs to the small heat shock protein (HSP20) family.</text>
</comment>
<feature type="region of interest" description="Disordered" evidence="3">
    <location>
        <begin position="110"/>
        <end position="129"/>
    </location>
</feature>
<dbReference type="EMBL" id="JAAAMG010000038">
    <property type="protein sequence ID" value="NDW07756.1"/>
    <property type="molecule type" value="Genomic_DNA"/>
</dbReference>
<sequence length="129" mass="13973">MARVRPQHRVQGPGRRKLLCFGNLGEGDRRIPSPRLQPRRAVAGGHPHSVRLSGPKLSTEGRSGGALDRLVPLVEAVEPERITATLQDGLLTVDLPKAAWVQGKARRVPINADPSVATAQHKEQPDNHA</sequence>
<comment type="caution">
    <text evidence="5">The sequence shown here is derived from an EMBL/GenBank/DDBJ whole genome shotgun (WGS) entry which is preliminary data.</text>
</comment>
<accession>A0A6N9TCE5</accession>
<dbReference type="InterPro" id="IPR002068">
    <property type="entry name" value="A-crystallin/Hsp20_dom"/>
</dbReference>
<gene>
    <name evidence="5" type="ORF">GTK09_25425</name>
</gene>
<dbReference type="SUPFAM" id="SSF49764">
    <property type="entry name" value="HSP20-like chaperones"/>
    <property type="match status" value="1"/>
</dbReference>
<feature type="compositionally biased region" description="Basic residues" evidence="3">
    <location>
        <begin position="1"/>
        <end position="18"/>
    </location>
</feature>
<evidence type="ECO:0000256" key="2">
    <source>
        <dbReference type="RuleBase" id="RU003616"/>
    </source>
</evidence>
<name>A0A6N9TCE5_9HYPH</name>
<evidence type="ECO:0000313" key="5">
    <source>
        <dbReference type="EMBL" id="NDW07756.1"/>
    </source>
</evidence>
<dbReference type="Gene3D" id="2.60.40.790">
    <property type="match status" value="1"/>
</dbReference>